<protein>
    <submittedName>
        <fullName evidence="2">CaiB/BaiF CoA-transferase family protein</fullName>
    </submittedName>
</protein>
<dbReference type="InterPro" id="IPR003673">
    <property type="entry name" value="CoA-Trfase_fam_III"/>
</dbReference>
<name>A0ABP9PQD3_9PSEU</name>
<dbReference type="EMBL" id="BAABJP010000007">
    <property type="protein sequence ID" value="GAA5150399.1"/>
    <property type="molecule type" value="Genomic_DNA"/>
</dbReference>
<dbReference type="PANTHER" id="PTHR48207">
    <property type="entry name" value="SUCCINATE--HYDROXYMETHYLGLUTARATE COA-TRANSFERASE"/>
    <property type="match status" value="1"/>
</dbReference>
<dbReference type="InterPro" id="IPR050483">
    <property type="entry name" value="CoA-transferase_III_domain"/>
</dbReference>
<keyword evidence="3" id="KW-1185">Reference proteome</keyword>
<reference evidence="3" key="1">
    <citation type="journal article" date="2019" name="Int. J. Syst. Evol. Microbiol.">
        <title>The Global Catalogue of Microorganisms (GCM) 10K type strain sequencing project: providing services to taxonomists for standard genome sequencing and annotation.</title>
        <authorList>
            <consortium name="The Broad Institute Genomics Platform"/>
            <consortium name="The Broad Institute Genome Sequencing Center for Infectious Disease"/>
            <person name="Wu L."/>
            <person name="Ma J."/>
        </authorList>
    </citation>
    <scope>NUCLEOTIDE SEQUENCE [LARGE SCALE GENOMIC DNA]</scope>
    <source>
        <strain evidence="3">JCM 18303</strain>
    </source>
</reference>
<dbReference type="Proteomes" id="UP001428817">
    <property type="component" value="Unassembled WGS sequence"/>
</dbReference>
<dbReference type="InterPro" id="IPR044855">
    <property type="entry name" value="CoA-Trfase_III_dom3_sf"/>
</dbReference>
<dbReference type="PANTHER" id="PTHR48207:SF3">
    <property type="entry name" value="SUCCINATE--HYDROXYMETHYLGLUTARATE COA-TRANSFERASE"/>
    <property type="match status" value="1"/>
</dbReference>
<proteinExistence type="predicted"/>
<gene>
    <name evidence="2" type="ORF">GCM10023321_15680</name>
</gene>
<dbReference type="InterPro" id="IPR023606">
    <property type="entry name" value="CoA-Trfase_III_dom_1_sf"/>
</dbReference>
<dbReference type="Pfam" id="PF02515">
    <property type="entry name" value="CoA_transf_3"/>
    <property type="match status" value="1"/>
</dbReference>
<keyword evidence="1" id="KW-0808">Transferase</keyword>
<evidence type="ECO:0000313" key="2">
    <source>
        <dbReference type="EMBL" id="GAA5150399.1"/>
    </source>
</evidence>
<evidence type="ECO:0000313" key="3">
    <source>
        <dbReference type="Proteomes" id="UP001428817"/>
    </source>
</evidence>
<dbReference type="RefSeq" id="WP_221498506.1">
    <property type="nucleotide sequence ID" value="NZ_BAABJP010000007.1"/>
</dbReference>
<sequence>MTSTEAMRPLDGITVVACEQAVAAPMATRHLADLGARVIKIERPGPGDFARDYDTTVHGLSSHFVWLNRSKESVTLDLKHAEGARIARELVARADVFVQNLAPGAAARLGLGADELTAEHPRLVHCSISGYGEDGPYRDAKAYDLLIQAETGLMSITGTPEQPAKSGVPAADIAAGMYAYSGVLSALLLRERTGRGGAFSVSLFDGLTEWMGFPMYYTRYGGSAPVPAGAAHAAIAPYGPFGTGEGRPDVMLAIQNDREWVRFCESVLRRPELTRDERFADMTARVRHRDELRAEIEGVFAALTAAELDARLEEAKIAHSRRNGMAELIEHPQLAARNRWTEVGSPAGPLAALIPPVTVTAGPPPRMDPIPAIGQHTDAVLTELGYPADEVARLRAARAV</sequence>
<evidence type="ECO:0000256" key="1">
    <source>
        <dbReference type="ARBA" id="ARBA00022679"/>
    </source>
</evidence>
<comment type="caution">
    <text evidence="2">The sequence shown here is derived from an EMBL/GenBank/DDBJ whole genome shotgun (WGS) entry which is preliminary data.</text>
</comment>
<dbReference type="Gene3D" id="3.40.50.10540">
    <property type="entry name" value="Crotonobetainyl-coa:carnitine coa-transferase, domain 1"/>
    <property type="match status" value="1"/>
</dbReference>
<organism evidence="2 3">
    <name type="scientific">Pseudonocardia eucalypti</name>
    <dbReference type="NCBI Taxonomy" id="648755"/>
    <lineage>
        <taxon>Bacteria</taxon>
        <taxon>Bacillati</taxon>
        <taxon>Actinomycetota</taxon>
        <taxon>Actinomycetes</taxon>
        <taxon>Pseudonocardiales</taxon>
        <taxon>Pseudonocardiaceae</taxon>
        <taxon>Pseudonocardia</taxon>
    </lineage>
</organism>
<dbReference type="SUPFAM" id="SSF89796">
    <property type="entry name" value="CoA-transferase family III (CaiB/BaiF)"/>
    <property type="match status" value="1"/>
</dbReference>
<dbReference type="Gene3D" id="3.30.1540.10">
    <property type="entry name" value="formyl-coa transferase, domain 3"/>
    <property type="match status" value="1"/>
</dbReference>
<accession>A0ABP9PQD3</accession>